<accession>A0AAJ0U5B9</accession>
<reference evidence="2" key="2">
    <citation type="journal article" date="2020" name="Microorganisms">
        <title>Osmotic Adaptation and Compatible Solute Biosynthesis of Phototrophic Bacteria as Revealed from Genome Analyses.</title>
        <authorList>
            <person name="Imhoff J.F."/>
            <person name="Rahn T."/>
            <person name="Kunzel S."/>
            <person name="Keller A."/>
            <person name="Neulinger S.C."/>
        </authorList>
    </citation>
    <scope>NUCLEOTIDE SEQUENCE</scope>
    <source>
        <strain evidence="2">DSM 11080</strain>
    </source>
</reference>
<dbReference type="Pfam" id="PF13503">
    <property type="entry name" value="DUF4123"/>
    <property type="match status" value="1"/>
</dbReference>
<dbReference type="Proteomes" id="UP001296776">
    <property type="component" value="Unassembled WGS sequence"/>
</dbReference>
<gene>
    <name evidence="2" type="ORF">CKO40_13630</name>
</gene>
<evidence type="ECO:0000259" key="1">
    <source>
        <dbReference type="Pfam" id="PF13503"/>
    </source>
</evidence>
<evidence type="ECO:0000313" key="2">
    <source>
        <dbReference type="EMBL" id="MBK1705564.1"/>
    </source>
</evidence>
<dbReference type="InterPro" id="IPR025391">
    <property type="entry name" value="DUF4123"/>
</dbReference>
<comment type="caution">
    <text evidence="2">The sequence shown here is derived from an EMBL/GenBank/DDBJ whole genome shotgun (WGS) entry which is preliminary data.</text>
</comment>
<feature type="domain" description="DUF4123" evidence="1">
    <location>
        <begin position="23"/>
        <end position="143"/>
    </location>
</feature>
<dbReference type="AlphaFoldDB" id="A0AAJ0U5B9"/>
<protein>
    <recommendedName>
        <fullName evidence="1">DUF4123 domain-containing protein</fullName>
    </recommendedName>
</protein>
<dbReference type="EMBL" id="NRSJ01000024">
    <property type="protein sequence ID" value="MBK1705564.1"/>
    <property type="molecule type" value="Genomic_DNA"/>
</dbReference>
<dbReference type="RefSeq" id="WP_200346786.1">
    <property type="nucleotide sequence ID" value="NZ_NRSJ01000024.1"/>
</dbReference>
<evidence type="ECO:0000313" key="3">
    <source>
        <dbReference type="Proteomes" id="UP001296776"/>
    </source>
</evidence>
<keyword evidence="3" id="KW-1185">Reference proteome</keyword>
<reference evidence="2" key="1">
    <citation type="submission" date="2017-08" db="EMBL/GenBank/DDBJ databases">
        <authorList>
            <person name="Imhoff J.F."/>
            <person name="Rahn T."/>
            <person name="Kuenzel S."/>
            <person name="Neulinger S.C."/>
        </authorList>
    </citation>
    <scope>NUCLEOTIDE SEQUENCE</scope>
    <source>
        <strain evidence="2">DSM 11080</strain>
    </source>
</reference>
<organism evidence="2 3">
    <name type="scientific">Halochromatium glycolicum</name>
    <dbReference type="NCBI Taxonomy" id="85075"/>
    <lineage>
        <taxon>Bacteria</taxon>
        <taxon>Pseudomonadati</taxon>
        <taxon>Pseudomonadota</taxon>
        <taxon>Gammaproteobacteria</taxon>
        <taxon>Chromatiales</taxon>
        <taxon>Chromatiaceae</taxon>
        <taxon>Halochromatium</taxon>
    </lineage>
</organism>
<proteinExistence type="predicted"/>
<sequence>MREETIAANHERLRAAAGDDSQLYAVLDGAAMIPDIVQRLRQYAIKSGCLLPGEVDSELRRVAPHLAHLNEQPAFLEWLLKEGLGKHWGVFLVTPAAFQTLRQHLQTPLHVYSPDSEPLLFRFYDPRVLRAYLPTCEDQQLAQFFGPISCFLAERDDSMMLEIFELREGALHRR</sequence>
<name>A0AAJ0U5B9_9GAMM</name>